<reference evidence="5" key="1">
    <citation type="journal article" date="2016" name="Nat. Genet.">
        <title>A high-quality carrot genome assembly provides new insights into carotenoid accumulation and asterid genome evolution.</title>
        <authorList>
            <person name="Iorizzo M."/>
            <person name="Ellison S."/>
            <person name="Senalik D."/>
            <person name="Zeng P."/>
            <person name="Satapoomin P."/>
            <person name="Huang J."/>
            <person name="Bowman M."/>
            <person name="Iovene M."/>
            <person name="Sanseverino W."/>
            <person name="Cavagnaro P."/>
            <person name="Yildiz M."/>
            <person name="Macko-Podgorni A."/>
            <person name="Moranska E."/>
            <person name="Grzebelus E."/>
            <person name="Grzebelus D."/>
            <person name="Ashrafi H."/>
            <person name="Zheng Z."/>
            <person name="Cheng S."/>
            <person name="Spooner D."/>
            <person name="Van Deynze A."/>
            <person name="Simon P."/>
        </authorList>
    </citation>
    <scope>NUCLEOTIDE SEQUENCE [LARGE SCALE GENOMIC DNA]</scope>
    <source>
        <tissue evidence="5">Leaf</tissue>
    </source>
</reference>
<name>A0A162A2F6_DAUCS</name>
<dbReference type="Gene3D" id="3.40.395.10">
    <property type="entry name" value="Adenoviral Proteinase, Chain A"/>
    <property type="match status" value="1"/>
</dbReference>
<evidence type="ECO:0000259" key="4">
    <source>
        <dbReference type="Pfam" id="PF02902"/>
    </source>
</evidence>
<accession>A0A162A2F6</accession>
<protein>
    <recommendedName>
        <fullName evidence="4">Ubiquitin-like protease family profile domain-containing protein</fullName>
    </recommendedName>
</protein>
<dbReference type="EMBL" id="LNRQ01000005">
    <property type="protein sequence ID" value="KZM94120.1"/>
    <property type="molecule type" value="Genomic_DNA"/>
</dbReference>
<evidence type="ECO:0000256" key="3">
    <source>
        <dbReference type="ARBA" id="ARBA00022801"/>
    </source>
</evidence>
<feature type="domain" description="Ubiquitin-like protease family profile" evidence="4">
    <location>
        <begin position="246"/>
        <end position="354"/>
    </location>
</feature>
<dbReference type="InterPro" id="IPR038765">
    <property type="entry name" value="Papain-like_cys_pep_sf"/>
</dbReference>
<sequence length="362" mass="41892">MTTYRVPKQRFRAENWMAVWFVEIAQWRRFCDRLDIALCYDILYTTEDAYMDWYMEVSRRRIGRPKPVPESDYASRELFDKYEVFQLIEASIDLVWQLDARLPASFVPDFRQLAAKFVERYTRFMRTVKGPGFTPPVFEHLDRADLSGTGLAGVAEQDIIPVTQPSQHIPDEPASSSRPEKMALVSLRKGKWKMNKPLSFAKQDTIATDWGWKDSVVKLDGGGGCVKNALYELKPVNLLTLAPGAWIDDRIIYAYMLLLRDREEVVASVFERKPTYFFMDPFFIPLAKTKNWKNPESYVKLHNFYCDYGSAEVGPTINNVDFIFLPTCVTDNHCILSVFSVMTWGVVILDPLYDNASYPEEE</sequence>
<proteinExistence type="inferred from homology"/>
<comment type="similarity">
    <text evidence="1">Belongs to the peptidase C48 family.</text>
</comment>
<dbReference type="InterPro" id="IPR003653">
    <property type="entry name" value="Peptidase_C48_C"/>
</dbReference>
<dbReference type="GO" id="GO:0006508">
    <property type="term" value="P:proteolysis"/>
    <property type="evidence" value="ECO:0007669"/>
    <property type="project" value="UniProtKB-KW"/>
</dbReference>
<evidence type="ECO:0000313" key="5">
    <source>
        <dbReference type="EMBL" id="KZM94120.1"/>
    </source>
</evidence>
<comment type="caution">
    <text evidence="5">The sequence shown here is derived from an EMBL/GenBank/DDBJ whole genome shotgun (WGS) entry which is preliminary data.</text>
</comment>
<dbReference type="AlphaFoldDB" id="A0A162A2F6"/>
<dbReference type="Gramene" id="KZM94120">
    <property type="protein sequence ID" value="KZM94120"/>
    <property type="gene ID" value="DCAR_017365"/>
</dbReference>
<keyword evidence="3" id="KW-0378">Hydrolase</keyword>
<gene>
    <name evidence="5" type="ORF">DCAR_017365</name>
</gene>
<organism evidence="5">
    <name type="scientific">Daucus carota subsp. sativus</name>
    <name type="common">Carrot</name>
    <dbReference type="NCBI Taxonomy" id="79200"/>
    <lineage>
        <taxon>Eukaryota</taxon>
        <taxon>Viridiplantae</taxon>
        <taxon>Streptophyta</taxon>
        <taxon>Embryophyta</taxon>
        <taxon>Tracheophyta</taxon>
        <taxon>Spermatophyta</taxon>
        <taxon>Magnoliopsida</taxon>
        <taxon>eudicotyledons</taxon>
        <taxon>Gunneridae</taxon>
        <taxon>Pentapetalae</taxon>
        <taxon>asterids</taxon>
        <taxon>campanulids</taxon>
        <taxon>Apiales</taxon>
        <taxon>Apiaceae</taxon>
        <taxon>Apioideae</taxon>
        <taxon>Scandiceae</taxon>
        <taxon>Daucinae</taxon>
        <taxon>Daucus</taxon>
        <taxon>Daucus sect. Daucus</taxon>
    </lineage>
</organism>
<dbReference type="GO" id="GO:0008234">
    <property type="term" value="F:cysteine-type peptidase activity"/>
    <property type="evidence" value="ECO:0007669"/>
    <property type="project" value="InterPro"/>
</dbReference>
<evidence type="ECO:0000256" key="2">
    <source>
        <dbReference type="ARBA" id="ARBA00022670"/>
    </source>
</evidence>
<keyword evidence="2" id="KW-0645">Protease</keyword>
<evidence type="ECO:0000256" key="1">
    <source>
        <dbReference type="ARBA" id="ARBA00005234"/>
    </source>
</evidence>
<dbReference type="SUPFAM" id="SSF54001">
    <property type="entry name" value="Cysteine proteinases"/>
    <property type="match status" value="1"/>
</dbReference>
<dbReference type="Pfam" id="PF02902">
    <property type="entry name" value="Peptidase_C48"/>
    <property type="match status" value="1"/>
</dbReference>